<dbReference type="PANTHER" id="PTHR30600:SF9">
    <property type="entry name" value="BLR7738 PROTEIN"/>
    <property type="match status" value="1"/>
</dbReference>
<keyword evidence="3" id="KW-1185">Reference proteome</keyword>
<comment type="caution">
    <text evidence="2">The sequence shown here is derived from an EMBL/GenBank/DDBJ whole genome shotgun (WGS) entry which is preliminary data.</text>
</comment>
<sequence>MTMRTPITLALALLATSCTEKAVTDAGPQGWGPAQQNAWYGATQGSRLLPWAWAEVLERPGEPGRFFDAQWLTKFRLLPRGAGELPVGMAIDKQDDRDFTNTRLRWVAGQPNDAAWVGFNCSACHTAEINYQGKALRIDGGPGLTDFQSLVEAVDAAIIETRADPAKWDRFAKAVLKTGDSPAARETLGGAVDQWLAWAKGIDRANKADLRPGFARVDAFGHIYNKVALLANRGPDFDPPPPNASDAPVSYPFLWNISQADRVQWNGIAENTKIKVAGKPFEYGALGRNAGEVIGVYGDVKMGGPASLKGYPSSIRVESLNDLERTLKLLKPPMWPAALMGTPDAAKVAAGKALFDKQCGGACHGTVKPGDIETPFKTTVFPLKVAGTDPWMACNAYTYEAPSGAMAGLPSGYIKLPGKPEPERIGQTAPIATLLRTAVVASLIEDKGALVKAAGATWLGVPARPQIDRPAIGLTPAEIKAARLKRCETEVNALLGYRARPLTGIWATAPFLHNGSVPTLWDLLLPPDQRPAAFNVGSREFDPVKVGYVTAPSATNSFRFVARDANGLVPGNGNQGHDYNNAKLSDEQRWALVEYMKTL</sequence>
<feature type="signal peptide" evidence="1">
    <location>
        <begin position="1"/>
        <end position="22"/>
    </location>
</feature>
<dbReference type="InterPro" id="IPR051395">
    <property type="entry name" value="Cytochrome_c_Peroxidase/MauG"/>
</dbReference>
<evidence type="ECO:0000313" key="3">
    <source>
        <dbReference type="Proteomes" id="UP000317894"/>
    </source>
</evidence>
<dbReference type="InterPro" id="IPR036909">
    <property type="entry name" value="Cyt_c-like_dom_sf"/>
</dbReference>
<keyword evidence="1" id="KW-0732">Signal</keyword>
<protein>
    <recommendedName>
        <fullName evidence="4">Cytochrome c domain-containing protein</fullName>
    </recommendedName>
</protein>
<dbReference type="GO" id="GO:0009055">
    <property type="term" value="F:electron transfer activity"/>
    <property type="evidence" value="ECO:0007669"/>
    <property type="project" value="InterPro"/>
</dbReference>
<dbReference type="EMBL" id="VJWA01000001">
    <property type="protein sequence ID" value="TRW16965.1"/>
    <property type="molecule type" value="Genomic_DNA"/>
</dbReference>
<reference evidence="2 3" key="1">
    <citation type="submission" date="2019-07" db="EMBL/GenBank/DDBJ databases">
        <title>Novel species isolated from glacier.</title>
        <authorList>
            <person name="Liu Q."/>
            <person name="Xin Y.-H."/>
        </authorList>
    </citation>
    <scope>NUCLEOTIDE SEQUENCE [LARGE SCALE GENOMIC DNA]</scope>
    <source>
        <strain evidence="2 3">LB1R16</strain>
    </source>
</reference>
<name>A0A552UFG2_9SPHN</name>
<evidence type="ECO:0008006" key="4">
    <source>
        <dbReference type="Google" id="ProtNLM"/>
    </source>
</evidence>
<dbReference type="PROSITE" id="PS51257">
    <property type="entry name" value="PROKAR_LIPOPROTEIN"/>
    <property type="match status" value="1"/>
</dbReference>
<gene>
    <name evidence="2" type="ORF">FMM06_01785</name>
</gene>
<dbReference type="SUPFAM" id="SSF46626">
    <property type="entry name" value="Cytochrome c"/>
    <property type="match status" value="1"/>
</dbReference>
<accession>A0A552UFG2</accession>
<dbReference type="NCBIfam" id="NF040606">
    <property type="entry name" value="CytoC_perox"/>
    <property type="match status" value="1"/>
</dbReference>
<dbReference type="Proteomes" id="UP000317894">
    <property type="component" value="Unassembled WGS sequence"/>
</dbReference>
<dbReference type="GO" id="GO:0020037">
    <property type="term" value="F:heme binding"/>
    <property type="evidence" value="ECO:0007669"/>
    <property type="project" value="InterPro"/>
</dbReference>
<dbReference type="Gene3D" id="1.10.760.10">
    <property type="entry name" value="Cytochrome c-like domain"/>
    <property type="match status" value="1"/>
</dbReference>
<dbReference type="RefSeq" id="WP_143554509.1">
    <property type="nucleotide sequence ID" value="NZ_VJWA01000001.1"/>
</dbReference>
<dbReference type="GO" id="GO:0004130">
    <property type="term" value="F:cytochrome-c peroxidase activity"/>
    <property type="evidence" value="ECO:0007669"/>
    <property type="project" value="TreeGrafter"/>
</dbReference>
<proteinExistence type="predicted"/>
<dbReference type="InterPro" id="IPR047758">
    <property type="entry name" value="CytoC_perox"/>
</dbReference>
<evidence type="ECO:0000313" key="2">
    <source>
        <dbReference type="EMBL" id="TRW16965.1"/>
    </source>
</evidence>
<feature type="chain" id="PRO_5021989283" description="Cytochrome c domain-containing protein" evidence="1">
    <location>
        <begin position="23"/>
        <end position="599"/>
    </location>
</feature>
<dbReference type="AlphaFoldDB" id="A0A552UFG2"/>
<evidence type="ECO:0000256" key="1">
    <source>
        <dbReference type="SAM" id="SignalP"/>
    </source>
</evidence>
<organism evidence="2 3">
    <name type="scientific">Glacieibacterium frigidum</name>
    <dbReference type="NCBI Taxonomy" id="2593303"/>
    <lineage>
        <taxon>Bacteria</taxon>
        <taxon>Pseudomonadati</taxon>
        <taxon>Pseudomonadota</taxon>
        <taxon>Alphaproteobacteria</taxon>
        <taxon>Sphingomonadales</taxon>
        <taxon>Sphingosinicellaceae</taxon>
        <taxon>Glacieibacterium</taxon>
    </lineage>
</organism>
<dbReference type="Pfam" id="PF21419">
    <property type="entry name" value="RoxA-like_Cyt-c"/>
    <property type="match status" value="1"/>
</dbReference>
<dbReference type="PANTHER" id="PTHR30600">
    <property type="entry name" value="CYTOCHROME C PEROXIDASE-RELATED"/>
    <property type="match status" value="1"/>
</dbReference>
<dbReference type="OrthoDB" id="417271at2"/>